<feature type="binding site" evidence="11">
    <location>
        <position position="128"/>
    </location>
    <ligand>
        <name>alpha-D-mannose 1-phosphate</name>
        <dbReference type="ChEBI" id="CHEBI:58409"/>
    </ligand>
</feature>
<keyword evidence="7 12" id="KW-0479">Metal-binding</keyword>
<evidence type="ECO:0000313" key="14">
    <source>
        <dbReference type="Proteomes" id="UP000439550"/>
    </source>
</evidence>
<dbReference type="UniPathway" id="UPA00126">
    <property type="reaction ID" value="UER00424"/>
</dbReference>
<dbReference type="NCBIfam" id="TIGR01484">
    <property type="entry name" value="HAD-SF-IIB"/>
    <property type="match status" value="1"/>
</dbReference>
<dbReference type="RefSeq" id="WP_153495771.1">
    <property type="nucleotide sequence ID" value="NZ_CAXYUY010000004.1"/>
</dbReference>
<evidence type="ECO:0000256" key="1">
    <source>
        <dbReference type="ARBA" id="ARBA00004496"/>
    </source>
</evidence>
<evidence type="ECO:0000256" key="11">
    <source>
        <dbReference type="PIRSR" id="PIRSR605002-2"/>
    </source>
</evidence>
<comment type="subunit">
    <text evidence="4">Homodimer.</text>
</comment>
<dbReference type="Gene3D" id="3.30.1240.20">
    <property type="match status" value="1"/>
</dbReference>
<evidence type="ECO:0000256" key="7">
    <source>
        <dbReference type="ARBA" id="ARBA00022723"/>
    </source>
</evidence>
<evidence type="ECO:0000256" key="9">
    <source>
        <dbReference type="ARBA" id="ARBA00023235"/>
    </source>
</evidence>
<dbReference type="InterPro" id="IPR006379">
    <property type="entry name" value="HAD-SF_hydro_IIB"/>
</dbReference>
<dbReference type="SUPFAM" id="SSF56784">
    <property type="entry name" value="HAD-like"/>
    <property type="match status" value="1"/>
</dbReference>
<organism evidence="13 14">
    <name type="scientific">Lactococcus hircilactis</name>
    <dbReference type="NCBI Taxonomy" id="1494462"/>
    <lineage>
        <taxon>Bacteria</taxon>
        <taxon>Bacillati</taxon>
        <taxon>Bacillota</taxon>
        <taxon>Bacilli</taxon>
        <taxon>Lactobacillales</taxon>
        <taxon>Streptococcaceae</taxon>
        <taxon>Lactococcus</taxon>
    </lineage>
</organism>
<comment type="subcellular location">
    <subcellularLocation>
        <location evidence="1">Cytoplasm</location>
    </subcellularLocation>
</comment>
<gene>
    <name evidence="13" type="ORF">GHI93_03915</name>
</gene>
<keyword evidence="6" id="KW-0963">Cytoplasm</keyword>
<keyword evidence="14" id="KW-1185">Reference proteome</keyword>
<feature type="binding site" evidence="12">
    <location>
        <position position="8"/>
    </location>
    <ligand>
        <name>Mg(2+)</name>
        <dbReference type="ChEBI" id="CHEBI:18420"/>
        <label>1</label>
    </ligand>
</feature>
<dbReference type="InterPro" id="IPR043169">
    <property type="entry name" value="PMM_cap"/>
</dbReference>
<evidence type="ECO:0000256" key="6">
    <source>
        <dbReference type="ARBA" id="ARBA00022490"/>
    </source>
</evidence>
<dbReference type="OrthoDB" id="2241234at2"/>
<dbReference type="PANTHER" id="PTHR10466:SF0">
    <property type="entry name" value="PHOSPHOMANNOMUTASE"/>
    <property type="match status" value="1"/>
</dbReference>
<comment type="pathway">
    <text evidence="2">Nucleotide-sugar biosynthesis; GDP-alpha-D-mannose biosynthesis; alpha-D-mannose 1-phosphate from D-fructose 6-phosphate: step 2/2.</text>
</comment>
<evidence type="ECO:0000256" key="2">
    <source>
        <dbReference type="ARBA" id="ARBA00004699"/>
    </source>
</evidence>
<dbReference type="Pfam" id="PF03332">
    <property type="entry name" value="PMM"/>
    <property type="match status" value="1"/>
</dbReference>
<evidence type="ECO:0000256" key="5">
    <source>
        <dbReference type="ARBA" id="ARBA00012730"/>
    </source>
</evidence>
<feature type="binding site" evidence="12">
    <location>
        <position position="10"/>
    </location>
    <ligand>
        <name>Mg(2+)</name>
        <dbReference type="ChEBI" id="CHEBI:18420"/>
        <label>1</label>
    </ligand>
</feature>
<comment type="cofactor">
    <cofactor evidence="12">
        <name>Mg(2+)</name>
        <dbReference type="ChEBI" id="CHEBI:18420"/>
    </cofactor>
</comment>
<dbReference type="InterPro" id="IPR005002">
    <property type="entry name" value="PMM"/>
</dbReference>
<evidence type="ECO:0000313" key="13">
    <source>
        <dbReference type="EMBL" id="MQW39099.1"/>
    </source>
</evidence>
<dbReference type="GO" id="GO:0016791">
    <property type="term" value="F:phosphatase activity"/>
    <property type="evidence" value="ECO:0007669"/>
    <property type="project" value="UniProtKB-ARBA"/>
</dbReference>
<dbReference type="GO" id="GO:0005829">
    <property type="term" value="C:cytosol"/>
    <property type="evidence" value="ECO:0007669"/>
    <property type="project" value="TreeGrafter"/>
</dbReference>
<name>A0A7X2CZX4_9LACT</name>
<protein>
    <recommendedName>
        <fullName evidence="5">phosphomannomutase</fullName>
        <ecNumber evidence="5">5.4.2.8</ecNumber>
    </recommendedName>
</protein>
<dbReference type="GO" id="GO:0006013">
    <property type="term" value="P:mannose metabolic process"/>
    <property type="evidence" value="ECO:0007669"/>
    <property type="project" value="TreeGrafter"/>
</dbReference>
<dbReference type="GO" id="GO:0004615">
    <property type="term" value="F:phosphomannomutase activity"/>
    <property type="evidence" value="ECO:0007669"/>
    <property type="project" value="UniProtKB-EC"/>
</dbReference>
<evidence type="ECO:0000256" key="8">
    <source>
        <dbReference type="ARBA" id="ARBA00022842"/>
    </source>
</evidence>
<dbReference type="GO" id="GO:0006487">
    <property type="term" value="P:protein N-linked glycosylation"/>
    <property type="evidence" value="ECO:0007669"/>
    <property type="project" value="TreeGrafter"/>
</dbReference>
<dbReference type="EMBL" id="WITJ01000004">
    <property type="protein sequence ID" value="MQW39099.1"/>
    <property type="molecule type" value="Genomic_DNA"/>
</dbReference>
<keyword evidence="13" id="KW-0378">Hydrolase</keyword>
<proteinExistence type="inferred from homology"/>
<comment type="similarity">
    <text evidence="3">Belongs to the eukaryotic PMM family.</text>
</comment>
<reference evidence="13 14" key="1">
    <citation type="submission" date="2019-10" db="EMBL/GenBank/DDBJ databases">
        <authorList>
            <person name="Dong K."/>
        </authorList>
    </citation>
    <scope>NUCLEOTIDE SEQUENCE [LARGE SCALE GENOMIC DNA]</scope>
    <source>
        <strain evidence="13 14">DSM 28960</strain>
    </source>
</reference>
<feature type="active site" description="Nucleophile" evidence="10">
    <location>
        <position position="8"/>
    </location>
</feature>
<dbReference type="InterPro" id="IPR023214">
    <property type="entry name" value="HAD_sf"/>
</dbReference>
<evidence type="ECO:0000256" key="3">
    <source>
        <dbReference type="ARBA" id="ARBA00009736"/>
    </source>
</evidence>
<evidence type="ECO:0000256" key="10">
    <source>
        <dbReference type="PIRSR" id="PIRSR605002-1"/>
    </source>
</evidence>
<dbReference type="CDD" id="cd02585">
    <property type="entry name" value="HAD_PMM"/>
    <property type="match status" value="1"/>
</dbReference>
<dbReference type="GO" id="GO:0046872">
    <property type="term" value="F:metal ion binding"/>
    <property type="evidence" value="ECO:0007669"/>
    <property type="project" value="UniProtKB-KW"/>
</dbReference>
<dbReference type="EC" id="5.4.2.8" evidence="5"/>
<keyword evidence="9" id="KW-0413">Isomerase</keyword>
<evidence type="ECO:0000256" key="4">
    <source>
        <dbReference type="ARBA" id="ARBA00011738"/>
    </source>
</evidence>
<dbReference type="AlphaFoldDB" id="A0A7X2CZX4"/>
<evidence type="ECO:0000256" key="12">
    <source>
        <dbReference type="PIRSR" id="PIRSR605002-3"/>
    </source>
</evidence>
<dbReference type="PANTHER" id="PTHR10466">
    <property type="entry name" value="PHOSPHOMANNOMUTASE"/>
    <property type="match status" value="1"/>
</dbReference>
<accession>A0A7X2CZX4</accession>
<dbReference type="InterPro" id="IPR036412">
    <property type="entry name" value="HAD-like_sf"/>
</dbReference>
<keyword evidence="8 12" id="KW-0460">Magnesium</keyword>
<dbReference type="Gene3D" id="3.40.50.1000">
    <property type="entry name" value="HAD superfamily/HAD-like"/>
    <property type="match status" value="1"/>
</dbReference>
<dbReference type="Proteomes" id="UP000439550">
    <property type="component" value="Unassembled WGS sequence"/>
</dbReference>
<feature type="active site" description="Proton donor/acceptor" evidence="10">
    <location>
        <position position="10"/>
    </location>
</feature>
<dbReference type="GO" id="GO:0009298">
    <property type="term" value="P:GDP-mannose biosynthetic process"/>
    <property type="evidence" value="ECO:0007669"/>
    <property type="project" value="UniProtKB-UniPathway"/>
</dbReference>
<comment type="caution">
    <text evidence="13">The sequence shown here is derived from an EMBL/GenBank/DDBJ whole genome shotgun (WGS) entry which is preliminary data.</text>
</comment>
<feature type="binding site" evidence="12">
    <location>
        <position position="212"/>
    </location>
    <ligand>
        <name>Mg(2+)</name>
        <dbReference type="ChEBI" id="CHEBI:18420"/>
        <label>1</label>
    </ligand>
</feature>
<sequence>MKKILSFDIDNTLNEPKMPIFPEMAQLLATLSHKYLIAPISGQKYDQFLIQIINNLPESANLDHFHLFVGQGTQYYAHEAGQWKQVFNYALTEKQVSGICGALEKAAKELGYWDESVLAPGDEIIENRESMIAYSAIGQKAGVKAKQDWDPDMKKRNEIAKLASQYAPEYEFEVAGTTTINGFVPGQNKEFGMNHMMDHLHVTKPEILYFGDMTQPGGNDYPVVQMGIETITVRDWQETAAVLKAIIAMEGID</sequence>